<dbReference type="GO" id="GO:0000976">
    <property type="term" value="F:transcription cis-regulatory region binding"/>
    <property type="evidence" value="ECO:0007669"/>
    <property type="project" value="TreeGrafter"/>
</dbReference>
<dbReference type="InterPro" id="IPR039536">
    <property type="entry name" value="TetR_C_Proteobacteria"/>
</dbReference>
<dbReference type="PROSITE" id="PS50977">
    <property type="entry name" value="HTH_TETR_2"/>
    <property type="match status" value="1"/>
</dbReference>
<dbReference type="PANTHER" id="PTHR30055">
    <property type="entry name" value="HTH-TYPE TRANSCRIPTIONAL REGULATOR RUTR"/>
    <property type="match status" value="1"/>
</dbReference>
<gene>
    <name evidence="6" type="ORF">DES32_2424</name>
</gene>
<keyword evidence="7" id="KW-1185">Reference proteome</keyword>
<dbReference type="Pfam" id="PF00440">
    <property type="entry name" value="TetR_N"/>
    <property type="match status" value="1"/>
</dbReference>
<evidence type="ECO:0000313" key="6">
    <source>
        <dbReference type="EMBL" id="REF86372.1"/>
    </source>
</evidence>
<dbReference type="FunFam" id="1.10.10.60:FF:000141">
    <property type="entry name" value="TetR family transcriptional regulator"/>
    <property type="match status" value="1"/>
</dbReference>
<dbReference type="Proteomes" id="UP000256900">
    <property type="component" value="Unassembled WGS sequence"/>
</dbReference>
<dbReference type="Gene3D" id="1.10.357.10">
    <property type="entry name" value="Tetracycline Repressor, domain 2"/>
    <property type="match status" value="1"/>
</dbReference>
<keyword evidence="2 4" id="KW-0238">DNA-binding</keyword>
<dbReference type="InterPro" id="IPR050109">
    <property type="entry name" value="HTH-type_TetR-like_transc_reg"/>
</dbReference>
<dbReference type="SUPFAM" id="SSF48498">
    <property type="entry name" value="Tetracyclin repressor-like, C-terminal domain"/>
    <property type="match status" value="1"/>
</dbReference>
<keyword evidence="1" id="KW-0805">Transcription regulation</keyword>
<evidence type="ECO:0000259" key="5">
    <source>
        <dbReference type="PROSITE" id="PS50977"/>
    </source>
</evidence>
<evidence type="ECO:0000256" key="3">
    <source>
        <dbReference type="ARBA" id="ARBA00023163"/>
    </source>
</evidence>
<protein>
    <submittedName>
        <fullName evidence="6">TetR family transcriptional regulator</fullName>
    </submittedName>
</protein>
<dbReference type="PRINTS" id="PR00455">
    <property type="entry name" value="HTHTETR"/>
</dbReference>
<dbReference type="EMBL" id="QUMO01000003">
    <property type="protein sequence ID" value="REF86372.1"/>
    <property type="molecule type" value="Genomic_DNA"/>
</dbReference>
<organism evidence="6 7">
    <name type="scientific">Methylovirgula ligni</name>
    <dbReference type="NCBI Taxonomy" id="569860"/>
    <lineage>
        <taxon>Bacteria</taxon>
        <taxon>Pseudomonadati</taxon>
        <taxon>Pseudomonadota</taxon>
        <taxon>Alphaproteobacteria</taxon>
        <taxon>Hyphomicrobiales</taxon>
        <taxon>Beijerinckiaceae</taxon>
        <taxon>Methylovirgula</taxon>
    </lineage>
</organism>
<accession>A0A3D9YZR4</accession>
<feature type="DNA-binding region" description="H-T-H motif" evidence="4">
    <location>
        <begin position="34"/>
        <end position="53"/>
    </location>
</feature>
<dbReference type="InterPro" id="IPR036271">
    <property type="entry name" value="Tet_transcr_reg_TetR-rel_C_sf"/>
</dbReference>
<dbReference type="InterPro" id="IPR009057">
    <property type="entry name" value="Homeodomain-like_sf"/>
</dbReference>
<evidence type="ECO:0000256" key="4">
    <source>
        <dbReference type="PROSITE-ProRule" id="PRU00335"/>
    </source>
</evidence>
<evidence type="ECO:0000256" key="1">
    <source>
        <dbReference type="ARBA" id="ARBA00023015"/>
    </source>
</evidence>
<comment type="caution">
    <text evidence="6">The sequence shown here is derived from an EMBL/GenBank/DDBJ whole genome shotgun (WGS) entry which is preliminary data.</text>
</comment>
<feature type="domain" description="HTH tetR-type" evidence="5">
    <location>
        <begin position="11"/>
        <end position="71"/>
    </location>
</feature>
<dbReference type="SUPFAM" id="SSF46689">
    <property type="entry name" value="Homeodomain-like"/>
    <property type="match status" value="1"/>
</dbReference>
<proteinExistence type="predicted"/>
<evidence type="ECO:0000256" key="2">
    <source>
        <dbReference type="ARBA" id="ARBA00023125"/>
    </source>
</evidence>
<keyword evidence="3" id="KW-0804">Transcription</keyword>
<reference evidence="6 7" key="1">
    <citation type="submission" date="2018-08" db="EMBL/GenBank/DDBJ databases">
        <title>Genomic Encyclopedia of Type Strains, Phase IV (KMG-IV): sequencing the most valuable type-strain genomes for metagenomic binning, comparative biology and taxonomic classification.</title>
        <authorList>
            <person name="Goeker M."/>
        </authorList>
    </citation>
    <scope>NUCLEOTIDE SEQUENCE [LARGE SCALE GENOMIC DNA]</scope>
    <source>
        <strain evidence="6 7">BW863</strain>
    </source>
</reference>
<evidence type="ECO:0000313" key="7">
    <source>
        <dbReference type="Proteomes" id="UP000256900"/>
    </source>
</evidence>
<dbReference type="GO" id="GO:0003700">
    <property type="term" value="F:DNA-binding transcription factor activity"/>
    <property type="evidence" value="ECO:0007669"/>
    <property type="project" value="TreeGrafter"/>
</dbReference>
<name>A0A3D9YZR4_9HYPH</name>
<dbReference type="Gene3D" id="1.10.10.60">
    <property type="entry name" value="Homeodomain-like"/>
    <property type="match status" value="1"/>
</dbReference>
<dbReference type="AlphaFoldDB" id="A0A3D9YZR4"/>
<dbReference type="PANTHER" id="PTHR30055:SF146">
    <property type="entry name" value="HTH-TYPE TRANSCRIPTIONAL DUAL REGULATOR CECR"/>
    <property type="match status" value="1"/>
</dbReference>
<sequence>MLRMRRVPRGEKRRDEIAAVAESVFLELGFNDATMQIVASRAGASKETLYRHFGSKEGLFSEVVRGRSERIYRSVEREIGQRNDPREVLRQLGFNLLNMLLNEDPLCFFRIVIAEVQRTPELGRIFFEQGPHQLMKDVAAYLEYATGEGLLNCSEPALAARLFLGSVVANRHIIKLLVPDFEEITEEVIRHHVDAAVSMFLAAYGPRAAQQHAVPAALEPSHA</sequence>
<dbReference type="Pfam" id="PF14246">
    <property type="entry name" value="TetR_C_7"/>
    <property type="match status" value="1"/>
</dbReference>
<dbReference type="OrthoDB" id="5292901at2"/>
<dbReference type="InterPro" id="IPR001647">
    <property type="entry name" value="HTH_TetR"/>
</dbReference>